<organism evidence="1 2">
    <name type="scientific">Irpex rosettiformis</name>
    <dbReference type="NCBI Taxonomy" id="378272"/>
    <lineage>
        <taxon>Eukaryota</taxon>
        <taxon>Fungi</taxon>
        <taxon>Dikarya</taxon>
        <taxon>Basidiomycota</taxon>
        <taxon>Agaricomycotina</taxon>
        <taxon>Agaricomycetes</taxon>
        <taxon>Polyporales</taxon>
        <taxon>Irpicaceae</taxon>
        <taxon>Irpex</taxon>
    </lineage>
</organism>
<proteinExistence type="predicted"/>
<sequence length="725" mass="78352">MADSNPRPSKRLRRDSSPADLTVFSSQSTLTPPPSSEPGSPPPSPSLKPLPAGILLVALPSLLAAPPNHRKYVQSLDLSLQALRQCLSLPALSPEIESRAWCGLAEVGMKVISGGFSEEEAHPWAHDVEAEVDKAIGKATVIAQKHPSLRPLKIHLSLLQVQLSQWQHKIKFARTQLRNLISSLKSTDSPHLVYSAHLAAISLYSAPKPPSAISTDFKPTTQPSQDTNRLQDVHAALSAVHDMEMHSVRHQHARITLLAQVLRLRILVAFSIWQDIEGVIGKIEKSLGLSYIPSTMPKPRQASVEEGSKEDSTFISFESPLEAAMAVHALMMAVIYFTHIGSAGEAAPRLSHLHALLDSEVLTKFPDGTVEVILPEGPPLIVQVTHPSILYQLGFLVSSVAKRDAVGRKPKRKLFANEGLAAWERDISQEIPVPLWAGRSDIEEVEKCFACVKGDLLCELIAVSIMRSEFDAAEEHLNVLIAHTRSNSVFSYFSARITLHHAHLAHALNQTPRALACYRVAACSAGHDDFVSLSAQAGEAILLLGLESGKENDASPITEGRIGRKEAMSIAKACRCMGGTLEAVGQVLEALVSPEILRAKEHLKRSLELATKSQDNHLRAGVLALVAAHYFHTAGDHAYKMLLTCEQLAAGLGALSAKSLNAGGSSTSTGNASLGLWVGQKLLELYKRAGKEERVQKQIVANQWLDEAVRLLAARNGVGGKATDG</sequence>
<gene>
    <name evidence="1" type="ORF">BDY19DRAFT_880730</name>
</gene>
<dbReference type="EMBL" id="MU274900">
    <property type="protein sequence ID" value="KAI0095066.1"/>
    <property type="molecule type" value="Genomic_DNA"/>
</dbReference>
<comment type="caution">
    <text evidence="1">The sequence shown here is derived from an EMBL/GenBank/DDBJ whole genome shotgun (WGS) entry which is preliminary data.</text>
</comment>
<evidence type="ECO:0000313" key="2">
    <source>
        <dbReference type="Proteomes" id="UP001055072"/>
    </source>
</evidence>
<dbReference type="Proteomes" id="UP001055072">
    <property type="component" value="Unassembled WGS sequence"/>
</dbReference>
<reference evidence="1" key="1">
    <citation type="journal article" date="2021" name="Environ. Microbiol.">
        <title>Gene family expansions and transcriptome signatures uncover fungal adaptations to wood decay.</title>
        <authorList>
            <person name="Hage H."/>
            <person name="Miyauchi S."/>
            <person name="Viragh M."/>
            <person name="Drula E."/>
            <person name="Min B."/>
            <person name="Chaduli D."/>
            <person name="Navarro D."/>
            <person name="Favel A."/>
            <person name="Norest M."/>
            <person name="Lesage-Meessen L."/>
            <person name="Balint B."/>
            <person name="Merenyi Z."/>
            <person name="de Eugenio L."/>
            <person name="Morin E."/>
            <person name="Martinez A.T."/>
            <person name="Baldrian P."/>
            <person name="Stursova M."/>
            <person name="Martinez M.J."/>
            <person name="Novotny C."/>
            <person name="Magnuson J.K."/>
            <person name="Spatafora J.W."/>
            <person name="Maurice S."/>
            <person name="Pangilinan J."/>
            <person name="Andreopoulos W."/>
            <person name="LaButti K."/>
            <person name="Hundley H."/>
            <person name="Na H."/>
            <person name="Kuo A."/>
            <person name="Barry K."/>
            <person name="Lipzen A."/>
            <person name="Henrissat B."/>
            <person name="Riley R."/>
            <person name="Ahrendt S."/>
            <person name="Nagy L.G."/>
            <person name="Grigoriev I.V."/>
            <person name="Martin F."/>
            <person name="Rosso M.N."/>
        </authorList>
    </citation>
    <scope>NUCLEOTIDE SEQUENCE</scope>
    <source>
        <strain evidence="1">CBS 384.51</strain>
    </source>
</reference>
<name>A0ACB8ULH5_9APHY</name>
<accession>A0ACB8ULH5</accession>
<evidence type="ECO:0000313" key="1">
    <source>
        <dbReference type="EMBL" id="KAI0095066.1"/>
    </source>
</evidence>
<keyword evidence="2" id="KW-1185">Reference proteome</keyword>
<protein>
    <submittedName>
        <fullName evidence="1">Uncharacterized protein</fullName>
    </submittedName>
</protein>